<comment type="caution">
    <text evidence="3">The sequence shown here is derived from an EMBL/GenBank/DDBJ whole genome shotgun (WGS) entry which is preliminary data.</text>
</comment>
<dbReference type="RefSeq" id="WP_116622961.1">
    <property type="nucleotide sequence ID" value="NZ_QURN01000004.1"/>
</dbReference>
<name>A0A371XH32_9HYPH</name>
<accession>A0A371XH32</accession>
<evidence type="ECO:0000259" key="2">
    <source>
        <dbReference type="Pfam" id="PF03795"/>
    </source>
</evidence>
<dbReference type="PANTHER" id="PTHR33606:SF3">
    <property type="entry name" value="PROTEIN YCII"/>
    <property type="match status" value="1"/>
</dbReference>
<protein>
    <recommendedName>
        <fullName evidence="2">YCII-related domain-containing protein</fullName>
    </recommendedName>
</protein>
<dbReference type="InterPro" id="IPR051807">
    <property type="entry name" value="Sec-metab_biosynth-assoc"/>
</dbReference>
<gene>
    <name evidence="3" type="ORF">DY251_06035</name>
</gene>
<proteinExistence type="inferred from homology"/>
<dbReference type="InterPro" id="IPR005545">
    <property type="entry name" value="YCII"/>
</dbReference>
<dbReference type="Pfam" id="PF03795">
    <property type="entry name" value="YCII"/>
    <property type="match status" value="1"/>
</dbReference>
<reference evidence="4" key="1">
    <citation type="submission" date="2018-08" db="EMBL/GenBank/DDBJ databases">
        <authorList>
            <person name="Im W.T."/>
        </authorList>
    </citation>
    <scope>NUCLEOTIDE SEQUENCE [LARGE SCALE GENOMIC DNA]</scope>
    <source>
        <strain evidence="4">LA-28</strain>
    </source>
</reference>
<dbReference type="NCBIfam" id="NF009507">
    <property type="entry name" value="PRK12865.1"/>
    <property type="match status" value="1"/>
</dbReference>
<organism evidence="3 4">
    <name type="scientific">Mesorhizobium denitrificans</name>
    <dbReference type="NCBI Taxonomy" id="2294114"/>
    <lineage>
        <taxon>Bacteria</taxon>
        <taxon>Pseudomonadati</taxon>
        <taxon>Pseudomonadota</taxon>
        <taxon>Alphaproteobacteria</taxon>
        <taxon>Hyphomicrobiales</taxon>
        <taxon>Phyllobacteriaceae</taxon>
        <taxon>Mesorhizobium</taxon>
    </lineage>
</organism>
<evidence type="ECO:0000256" key="1">
    <source>
        <dbReference type="ARBA" id="ARBA00007689"/>
    </source>
</evidence>
<keyword evidence="4" id="KW-1185">Reference proteome</keyword>
<evidence type="ECO:0000313" key="4">
    <source>
        <dbReference type="Proteomes" id="UP000262379"/>
    </source>
</evidence>
<sequence length="98" mass="10446">MLFAFLCKDKPGHLQVRLDTRPAHVEHLTALNAAGTLKFAGPFLGEDGKPTGSLVVVEAADLAAAEKIAADDPYAKAGLFESVQVKAWNWVFNNPANA</sequence>
<dbReference type="Proteomes" id="UP000262379">
    <property type="component" value="Unassembled WGS sequence"/>
</dbReference>
<dbReference type="AlphaFoldDB" id="A0A371XH32"/>
<evidence type="ECO:0000313" key="3">
    <source>
        <dbReference type="EMBL" id="RFC68526.1"/>
    </source>
</evidence>
<feature type="domain" description="YCII-related" evidence="2">
    <location>
        <begin position="1"/>
        <end position="89"/>
    </location>
</feature>
<dbReference type="InterPro" id="IPR011008">
    <property type="entry name" value="Dimeric_a/b-barrel"/>
</dbReference>
<comment type="similarity">
    <text evidence="1">Belongs to the YciI family.</text>
</comment>
<dbReference type="SUPFAM" id="SSF54909">
    <property type="entry name" value="Dimeric alpha+beta barrel"/>
    <property type="match status" value="1"/>
</dbReference>
<dbReference type="PANTHER" id="PTHR33606">
    <property type="entry name" value="PROTEIN YCII"/>
    <property type="match status" value="1"/>
</dbReference>
<dbReference type="NCBIfam" id="NF009502">
    <property type="entry name" value="PRK12863.1-1"/>
    <property type="match status" value="1"/>
</dbReference>
<dbReference type="EMBL" id="QURN01000004">
    <property type="protein sequence ID" value="RFC68526.1"/>
    <property type="molecule type" value="Genomic_DNA"/>
</dbReference>
<dbReference type="Gene3D" id="3.30.70.1060">
    <property type="entry name" value="Dimeric alpha+beta barrel"/>
    <property type="match status" value="1"/>
</dbReference>